<dbReference type="EMBL" id="LAZR01036108">
    <property type="protein sequence ID" value="KKL25733.1"/>
    <property type="molecule type" value="Genomic_DNA"/>
</dbReference>
<feature type="non-terminal residue" evidence="2">
    <location>
        <position position="1"/>
    </location>
</feature>
<keyword evidence="1" id="KW-1133">Transmembrane helix</keyword>
<proteinExistence type="predicted"/>
<keyword evidence="1" id="KW-0472">Membrane</keyword>
<evidence type="ECO:0000256" key="1">
    <source>
        <dbReference type="SAM" id="Phobius"/>
    </source>
</evidence>
<gene>
    <name evidence="2" type="ORF">LCGC14_2402370</name>
</gene>
<comment type="caution">
    <text evidence="2">The sequence shown here is derived from an EMBL/GenBank/DDBJ whole genome shotgun (WGS) entry which is preliminary data.</text>
</comment>
<feature type="transmembrane region" description="Helical" evidence="1">
    <location>
        <begin position="15"/>
        <end position="34"/>
    </location>
</feature>
<dbReference type="Pfam" id="PF07556">
    <property type="entry name" value="DUF1538"/>
    <property type="match status" value="1"/>
</dbReference>
<sequence length="79" mass="8338">VISEEKYVNMGWDSAGVTTGPITVPLVLAMGLGFANATNAMDGFGLLALASIFPILSVLSVGLYVHYLQAKTTKENDYA</sequence>
<protein>
    <recommendedName>
        <fullName evidence="3">DUF1538 domain-containing protein</fullName>
    </recommendedName>
</protein>
<reference evidence="2" key="1">
    <citation type="journal article" date="2015" name="Nature">
        <title>Complex archaea that bridge the gap between prokaryotes and eukaryotes.</title>
        <authorList>
            <person name="Spang A."/>
            <person name="Saw J.H."/>
            <person name="Jorgensen S.L."/>
            <person name="Zaremba-Niedzwiedzka K."/>
            <person name="Martijn J."/>
            <person name="Lind A.E."/>
            <person name="van Eijk R."/>
            <person name="Schleper C."/>
            <person name="Guy L."/>
            <person name="Ettema T.J."/>
        </authorList>
    </citation>
    <scope>NUCLEOTIDE SEQUENCE</scope>
</reference>
<evidence type="ECO:0000313" key="2">
    <source>
        <dbReference type="EMBL" id="KKL25733.1"/>
    </source>
</evidence>
<accession>A0A0F9EPF0</accession>
<organism evidence="2">
    <name type="scientific">marine sediment metagenome</name>
    <dbReference type="NCBI Taxonomy" id="412755"/>
    <lineage>
        <taxon>unclassified sequences</taxon>
        <taxon>metagenomes</taxon>
        <taxon>ecological metagenomes</taxon>
    </lineage>
</organism>
<dbReference type="AlphaFoldDB" id="A0A0F9EPF0"/>
<feature type="transmembrane region" description="Helical" evidence="1">
    <location>
        <begin position="46"/>
        <end position="67"/>
    </location>
</feature>
<name>A0A0F9EPF0_9ZZZZ</name>
<keyword evidence="1" id="KW-0812">Transmembrane</keyword>
<evidence type="ECO:0008006" key="3">
    <source>
        <dbReference type="Google" id="ProtNLM"/>
    </source>
</evidence>
<dbReference type="InterPro" id="IPR011435">
    <property type="entry name" value="UmpAB"/>
</dbReference>